<protein>
    <submittedName>
        <fullName evidence="4">Porin family protein</fullName>
    </submittedName>
</protein>
<evidence type="ECO:0000256" key="1">
    <source>
        <dbReference type="ARBA" id="ARBA00022729"/>
    </source>
</evidence>
<comment type="caution">
    <text evidence="4">The sequence shown here is derived from an EMBL/GenBank/DDBJ whole genome shotgun (WGS) entry which is preliminary data.</text>
</comment>
<dbReference type="Gene3D" id="2.40.160.20">
    <property type="match status" value="1"/>
</dbReference>
<feature type="chain" id="PRO_5037220136" evidence="2">
    <location>
        <begin position="21"/>
        <end position="172"/>
    </location>
</feature>
<reference evidence="4" key="1">
    <citation type="submission" date="2020-07" db="EMBL/GenBank/DDBJ databases">
        <title>Huge and variable diversity of episymbiotic CPR bacteria and DPANN archaea in groundwater ecosystems.</title>
        <authorList>
            <person name="He C.Y."/>
            <person name="Keren R."/>
            <person name="Whittaker M."/>
            <person name="Farag I.F."/>
            <person name="Doudna J."/>
            <person name="Cate J.H.D."/>
            <person name="Banfield J.F."/>
        </authorList>
    </citation>
    <scope>NUCLEOTIDE SEQUENCE</scope>
    <source>
        <strain evidence="4">NC_groundwater_1520_Pr4_B-0.1um_53_5</strain>
    </source>
</reference>
<dbReference type="EMBL" id="JACQXR010000088">
    <property type="protein sequence ID" value="MBI4726884.1"/>
    <property type="molecule type" value="Genomic_DNA"/>
</dbReference>
<sequence>MKKLAAVLLLVMVVAGMAMAEGFEKGKTLIGPTIGWGWGMGFGAAGEYGVTDKIGVGGEFAYSSFTEKYDVWDYWYEWKYTLIGVLGAGAYHFTPGKKFDPYVKLGLGFFNWDAEYKDQYGTTSSSLYLAGYSSGVGYAGQLGARYFFSPTMAGRAALGFPFVFSAGLDFKF</sequence>
<dbReference type="AlphaFoldDB" id="A0A933IAV7"/>
<evidence type="ECO:0000313" key="4">
    <source>
        <dbReference type="EMBL" id="MBI4726884.1"/>
    </source>
</evidence>
<keyword evidence="1 2" id="KW-0732">Signal</keyword>
<name>A0A933IAV7_UNCT6</name>
<dbReference type="InterPro" id="IPR027385">
    <property type="entry name" value="Beta-barrel_OMP"/>
</dbReference>
<evidence type="ECO:0000313" key="5">
    <source>
        <dbReference type="Proteomes" id="UP000736328"/>
    </source>
</evidence>
<dbReference type="InterPro" id="IPR011250">
    <property type="entry name" value="OMP/PagP_B-barrel"/>
</dbReference>
<dbReference type="Pfam" id="PF13505">
    <property type="entry name" value="OMP_b-brl"/>
    <property type="match status" value="1"/>
</dbReference>
<feature type="signal peptide" evidence="2">
    <location>
        <begin position="1"/>
        <end position="20"/>
    </location>
</feature>
<evidence type="ECO:0000256" key="2">
    <source>
        <dbReference type="SAM" id="SignalP"/>
    </source>
</evidence>
<feature type="domain" description="Outer membrane protein beta-barrel" evidence="3">
    <location>
        <begin position="7"/>
        <end position="156"/>
    </location>
</feature>
<proteinExistence type="predicted"/>
<dbReference type="Proteomes" id="UP000736328">
    <property type="component" value="Unassembled WGS sequence"/>
</dbReference>
<organism evidence="4 5">
    <name type="scientific">candidate division TA06 bacterium</name>
    <dbReference type="NCBI Taxonomy" id="2250710"/>
    <lineage>
        <taxon>Bacteria</taxon>
        <taxon>Bacteria division TA06</taxon>
    </lineage>
</organism>
<evidence type="ECO:0000259" key="3">
    <source>
        <dbReference type="Pfam" id="PF13505"/>
    </source>
</evidence>
<accession>A0A933IAV7</accession>
<gene>
    <name evidence="4" type="ORF">HY768_06635</name>
</gene>
<dbReference type="SUPFAM" id="SSF56925">
    <property type="entry name" value="OMPA-like"/>
    <property type="match status" value="1"/>
</dbReference>